<name>E3LVA6_CAERE</name>
<protein>
    <recommendedName>
        <fullName evidence="2">XRN2-binding (XTBD) domain-containing protein</fullName>
    </recommendedName>
</protein>
<evidence type="ECO:0000313" key="3">
    <source>
        <dbReference type="EMBL" id="EFP12713.1"/>
    </source>
</evidence>
<dbReference type="InParanoid" id="E3LVA6"/>
<dbReference type="STRING" id="31234.E3LVA6"/>
<dbReference type="KEGG" id="crq:GCK72_002635"/>
<evidence type="ECO:0000313" key="6">
    <source>
        <dbReference type="Proteomes" id="UP000483820"/>
    </source>
</evidence>
<reference evidence="3" key="1">
    <citation type="submission" date="2007-07" db="EMBL/GenBank/DDBJ databases">
        <title>PCAP assembly of the Caenorhabditis remanei genome.</title>
        <authorList>
            <consortium name="The Caenorhabditis remanei Sequencing Consortium"/>
            <person name="Wilson R.K."/>
        </authorList>
    </citation>
    <scope>NUCLEOTIDE SEQUENCE [LARGE SCALE GENOMIC DNA]</scope>
    <source>
        <strain evidence="3">PB4641</strain>
    </source>
</reference>
<dbReference type="RefSeq" id="XP_003112279.1">
    <property type="nucleotide sequence ID" value="XM_003112231.1"/>
</dbReference>
<dbReference type="GO" id="GO:0005730">
    <property type="term" value="C:nucleolus"/>
    <property type="evidence" value="ECO:0007669"/>
    <property type="project" value="EnsemblMetazoa"/>
</dbReference>
<dbReference type="InterPro" id="IPR021859">
    <property type="entry name" value="XTBD"/>
</dbReference>
<evidence type="ECO:0000313" key="4">
    <source>
        <dbReference type="EMBL" id="KAF1770812.1"/>
    </source>
</evidence>
<dbReference type="InterPro" id="IPR057067">
    <property type="entry name" value="Paxt-1-like_C"/>
</dbReference>
<dbReference type="eggNOG" id="ENOG502S4FT">
    <property type="taxonomic scope" value="Eukaryota"/>
</dbReference>
<dbReference type="HOGENOM" id="CLU_051406_0_0_1"/>
<evidence type="ECO:0000256" key="1">
    <source>
        <dbReference type="SAM" id="MobiDB-lite"/>
    </source>
</evidence>
<dbReference type="GeneID" id="9810122"/>
<sequence length="335" mass="37327">MGKLEDVEAEKKVWESDDAWELRKAFMLAHYDDYPKIQLQCLSQLFINVTLLGCEYSESLMQKIRTMGAGIAANKDRTKTGSYVKASAAKKRQAVKPSDLEGAPVEAKREKVEEAPVSDHEAYNERLEKLRSTLSLTPHHLTGEQMMKAATNGCLMKWYVKKVNQKIEIYIDRYVAFRHTFSQYCVDIHDCAVNALIESILSCTAALNDDGDEIRFDGVPADECYAKSVERRLGKIKGGLGNGTHTLKAFSTQLESVNMSLIQNTKKLEGWSQQLDLVTADLLLGSRILSSTECTKPAMATIADEMCAQICQLILTNNATVINSMKSHSSLAFQV</sequence>
<dbReference type="CTD" id="9810122"/>
<feature type="compositionally biased region" description="Basic and acidic residues" evidence="1">
    <location>
        <begin position="106"/>
        <end position="118"/>
    </location>
</feature>
<gene>
    <name evidence="3" type="ORF">CRE_29485</name>
    <name evidence="4" type="ORF">GCK72_002635</name>
</gene>
<dbReference type="Pfam" id="PF11952">
    <property type="entry name" value="XTBD"/>
    <property type="match status" value="1"/>
</dbReference>
<dbReference type="PANTHER" id="PTHR48430">
    <property type="entry name" value="PARTNER OF XRN-2 PROTEIN 1"/>
    <property type="match status" value="1"/>
</dbReference>
<dbReference type="FunCoup" id="E3LVA6">
    <property type="interactions" value="356"/>
</dbReference>
<dbReference type="Pfam" id="PF24799">
    <property type="entry name" value="Paxt-1_C"/>
    <property type="match status" value="1"/>
</dbReference>
<dbReference type="PROSITE" id="PS51827">
    <property type="entry name" value="XTBD"/>
    <property type="match status" value="1"/>
</dbReference>
<dbReference type="GO" id="GO:0005654">
    <property type="term" value="C:nucleoplasm"/>
    <property type="evidence" value="ECO:0007669"/>
    <property type="project" value="EnsemblMetazoa"/>
</dbReference>
<organism evidence="5">
    <name type="scientific">Caenorhabditis remanei</name>
    <name type="common">Caenorhabditis vulgaris</name>
    <dbReference type="NCBI Taxonomy" id="31234"/>
    <lineage>
        <taxon>Eukaryota</taxon>
        <taxon>Metazoa</taxon>
        <taxon>Ecdysozoa</taxon>
        <taxon>Nematoda</taxon>
        <taxon>Chromadorea</taxon>
        <taxon>Rhabditida</taxon>
        <taxon>Rhabditina</taxon>
        <taxon>Rhabditomorpha</taxon>
        <taxon>Rhabditoidea</taxon>
        <taxon>Rhabditidae</taxon>
        <taxon>Peloderinae</taxon>
        <taxon>Caenorhabditis</taxon>
    </lineage>
</organism>
<dbReference type="EMBL" id="DS268416">
    <property type="protein sequence ID" value="EFP12713.1"/>
    <property type="molecule type" value="Genomic_DNA"/>
</dbReference>
<dbReference type="Proteomes" id="UP000483820">
    <property type="component" value="Chromosome I"/>
</dbReference>
<feature type="domain" description="XRN2-binding (XTBD)" evidence="2">
    <location>
        <begin position="7"/>
        <end position="91"/>
    </location>
</feature>
<keyword evidence="5" id="KW-1185">Reference proteome</keyword>
<accession>E3LVA6</accession>
<dbReference type="OrthoDB" id="2359216at2759"/>
<reference evidence="4 6" key="2">
    <citation type="submission" date="2019-12" db="EMBL/GenBank/DDBJ databases">
        <title>Chromosome-level assembly of the Caenorhabditis remanei genome.</title>
        <authorList>
            <person name="Teterina A.A."/>
            <person name="Willis J.H."/>
            <person name="Phillips P.C."/>
        </authorList>
    </citation>
    <scope>NUCLEOTIDE SEQUENCE [LARGE SCALE GENOMIC DNA]</scope>
    <source>
        <strain evidence="4 6">PX506</strain>
        <tissue evidence="4">Whole organism</tissue>
    </source>
</reference>
<dbReference type="OMA" id="WESDDAW"/>
<dbReference type="EMBL" id="WUAV01000001">
    <property type="protein sequence ID" value="KAF1770812.1"/>
    <property type="molecule type" value="Genomic_DNA"/>
</dbReference>
<evidence type="ECO:0000313" key="5">
    <source>
        <dbReference type="Proteomes" id="UP000008281"/>
    </source>
</evidence>
<dbReference type="Proteomes" id="UP000008281">
    <property type="component" value="Unassembled WGS sequence"/>
</dbReference>
<dbReference type="AlphaFoldDB" id="E3LVA6"/>
<dbReference type="PANTHER" id="PTHR48430:SF1">
    <property type="entry name" value="PARTNER OF XRN-2 PROTEIN 1"/>
    <property type="match status" value="1"/>
</dbReference>
<proteinExistence type="predicted"/>
<evidence type="ECO:0000259" key="2">
    <source>
        <dbReference type="PROSITE" id="PS51827"/>
    </source>
</evidence>
<feature type="region of interest" description="Disordered" evidence="1">
    <location>
        <begin position="98"/>
        <end position="118"/>
    </location>
</feature>